<accession>A0A1X0QJQ9</accession>
<reference evidence="1 2" key="1">
    <citation type="journal article" date="2017" name="Environ. Microbiol.">
        <title>Decay of the glycolytic pathway and adaptation to intranuclear parasitism within Enterocytozoonidae microsporidia.</title>
        <authorList>
            <person name="Wiredu Boakye D."/>
            <person name="Jaroenlak P."/>
            <person name="Prachumwat A."/>
            <person name="Williams T.A."/>
            <person name="Bateman K.S."/>
            <person name="Itsathitphaisarn O."/>
            <person name="Sritunyalucksana K."/>
            <person name="Paszkiewicz K.H."/>
            <person name="Moore K.A."/>
            <person name="Stentiford G.D."/>
            <person name="Williams B.A."/>
        </authorList>
    </citation>
    <scope>NUCLEOTIDE SEQUENCE [LARGE SCALE GENOMIC DNA]</scope>
    <source>
        <strain evidence="2">canceri</strain>
    </source>
</reference>
<gene>
    <name evidence="1" type="ORF">A0H76_2656</name>
</gene>
<dbReference type="Proteomes" id="UP000192501">
    <property type="component" value="Unassembled WGS sequence"/>
</dbReference>
<evidence type="ECO:0000313" key="2">
    <source>
        <dbReference type="Proteomes" id="UP000192501"/>
    </source>
</evidence>
<organism evidence="1 2">
    <name type="scientific">Hepatospora eriocheir</name>
    <dbReference type="NCBI Taxonomy" id="1081669"/>
    <lineage>
        <taxon>Eukaryota</taxon>
        <taxon>Fungi</taxon>
        <taxon>Fungi incertae sedis</taxon>
        <taxon>Microsporidia</taxon>
        <taxon>Hepatosporidae</taxon>
        <taxon>Hepatospora</taxon>
    </lineage>
</organism>
<name>A0A1X0QJQ9_9MICR</name>
<dbReference type="VEuPathDB" id="MicrosporidiaDB:A0H76_2656"/>
<dbReference type="EMBL" id="LTAI01000088">
    <property type="protein sequence ID" value="ORD99934.1"/>
    <property type="molecule type" value="Genomic_DNA"/>
</dbReference>
<comment type="caution">
    <text evidence="1">The sequence shown here is derived from an EMBL/GenBank/DDBJ whole genome shotgun (WGS) entry which is preliminary data.</text>
</comment>
<proteinExistence type="predicted"/>
<dbReference type="AlphaFoldDB" id="A0A1X0QJQ9"/>
<sequence length="127" mass="15002">MLNNKKDDQTPEEYWKAVSQQLSTRKYEDNIKSSIETLNFSKLADRFKKINDEGKSKDRTAYLYEGVKLKDAAAYYHTAINNSYNFRPIFDLLKPNYTPRISVKTPSFFPKTTLNEFNNHFFIRNLT</sequence>
<protein>
    <submittedName>
        <fullName evidence="1">Uncharacterized protein</fullName>
    </submittedName>
</protein>
<evidence type="ECO:0000313" key="1">
    <source>
        <dbReference type="EMBL" id="ORD99934.1"/>
    </source>
</evidence>